<reference evidence="2" key="2">
    <citation type="submission" date="2020-09" db="EMBL/GenBank/DDBJ databases">
        <authorList>
            <person name="Sun Q."/>
            <person name="Ohkuma M."/>
        </authorList>
    </citation>
    <scope>NUCLEOTIDE SEQUENCE</scope>
    <source>
        <strain evidence="2">JCM 4784</strain>
    </source>
</reference>
<keyword evidence="3" id="KW-1185">Reference proteome</keyword>
<proteinExistence type="predicted"/>
<comment type="caution">
    <text evidence="2">The sequence shown here is derived from an EMBL/GenBank/DDBJ whole genome shotgun (WGS) entry which is preliminary data.</text>
</comment>
<evidence type="ECO:0000313" key="3">
    <source>
        <dbReference type="Proteomes" id="UP000608024"/>
    </source>
</evidence>
<dbReference type="EMBL" id="BNBT01000013">
    <property type="protein sequence ID" value="GHE46201.1"/>
    <property type="molecule type" value="Genomic_DNA"/>
</dbReference>
<sequence length="189" mass="20696">MWITLVATLCGTAAGVASTLVADKVRWKRDRAHQQRDRQVEICVEFLRALMRAYEGLYDIASREDRGADRNYGAVRDLVAEAGTADSRQLLLVTTPSHVTTACEHAFSVLRDLRDAVGGGLTVDTSAYQELDRAFRDALHDVRVEVRRSQGLADAEALRRPRVPPYQMIPVPAADGSPSAPARPRAAGT</sequence>
<dbReference type="RefSeq" id="WP_190135025.1">
    <property type="nucleotide sequence ID" value="NZ_BNBT01000013.1"/>
</dbReference>
<gene>
    <name evidence="2" type="ORF">GCM10018785_14960</name>
</gene>
<evidence type="ECO:0000256" key="1">
    <source>
        <dbReference type="SAM" id="MobiDB-lite"/>
    </source>
</evidence>
<feature type="region of interest" description="Disordered" evidence="1">
    <location>
        <begin position="166"/>
        <end position="189"/>
    </location>
</feature>
<protein>
    <submittedName>
        <fullName evidence="2">Uncharacterized protein</fullName>
    </submittedName>
</protein>
<organism evidence="2 3">
    <name type="scientific">Streptomyces longispororuber</name>
    <dbReference type="NCBI Taxonomy" id="68230"/>
    <lineage>
        <taxon>Bacteria</taxon>
        <taxon>Bacillati</taxon>
        <taxon>Actinomycetota</taxon>
        <taxon>Actinomycetes</taxon>
        <taxon>Kitasatosporales</taxon>
        <taxon>Streptomycetaceae</taxon>
        <taxon>Streptomyces</taxon>
    </lineage>
</organism>
<accession>A0A918ZD06</accession>
<reference evidence="2" key="1">
    <citation type="journal article" date="2014" name="Int. J. Syst. Evol. Microbiol.">
        <title>Complete genome sequence of Corynebacterium casei LMG S-19264T (=DSM 44701T), isolated from a smear-ripened cheese.</title>
        <authorList>
            <consortium name="US DOE Joint Genome Institute (JGI-PGF)"/>
            <person name="Walter F."/>
            <person name="Albersmeier A."/>
            <person name="Kalinowski J."/>
            <person name="Ruckert C."/>
        </authorList>
    </citation>
    <scope>NUCLEOTIDE SEQUENCE</scope>
    <source>
        <strain evidence="2">JCM 4784</strain>
    </source>
</reference>
<dbReference type="AlphaFoldDB" id="A0A918ZD06"/>
<name>A0A918ZD06_9ACTN</name>
<feature type="compositionally biased region" description="Low complexity" evidence="1">
    <location>
        <begin position="172"/>
        <end position="189"/>
    </location>
</feature>
<dbReference type="Proteomes" id="UP000608024">
    <property type="component" value="Unassembled WGS sequence"/>
</dbReference>
<evidence type="ECO:0000313" key="2">
    <source>
        <dbReference type="EMBL" id="GHE46201.1"/>
    </source>
</evidence>